<organism evidence="1 2">
    <name type="scientific">Deefgea piscis</name>
    <dbReference type="NCBI Taxonomy" id="2739061"/>
    <lineage>
        <taxon>Bacteria</taxon>
        <taxon>Pseudomonadati</taxon>
        <taxon>Pseudomonadota</taxon>
        <taxon>Betaproteobacteria</taxon>
        <taxon>Neisseriales</taxon>
        <taxon>Chitinibacteraceae</taxon>
        <taxon>Deefgea</taxon>
    </lineage>
</organism>
<dbReference type="EMBL" id="CP054143">
    <property type="protein sequence ID" value="QKJ66861.1"/>
    <property type="molecule type" value="Genomic_DNA"/>
</dbReference>
<keyword evidence="2" id="KW-1185">Reference proteome</keyword>
<dbReference type="AlphaFoldDB" id="A0A6M8SQ61"/>
<dbReference type="PANTHER" id="PTHR36932">
    <property type="entry name" value="CAPSULAR POLYSACCHARIDE BIOSYNTHESIS PROTEIN"/>
    <property type="match status" value="1"/>
</dbReference>
<dbReference type="Gene3D" id="3.40.50.12780">
    <property type="entry name" value="N-terminal domain of ligase-like"/>
    <property type="match status" value="1"/>
</dbReference>
<sequence>MLSSVAKDIYFEFRRLFPTRLLYGKEYFAVSKLLLDHDLDKKNIVIKSRLRETLYLALTKTKFYPSRVKLSAKDILNNDPHEMLALFPLLSKEEVVAYNSDFFTSKLQPKILRSSSGGSTGLGLVVQRSKMSSDVERAFYNYYWGDTGFSLEKSRVLRLGQDALVGLSEPPCRQQGNRLLISPTHIDKRNFSKLAEAIHRFSPDYIHGYPSCVTELAELYRESPNCIQIKAVFLASESIYKKQLAIIQDVFRCPIYISYGLSERTNIGFAKFIDGELSNYCFDDLYSVNEFICDDVGVQIVGTSLWNNAMPLIRYQTQDYVRKNNDAIVDIEGRLQNFLLAKDGSKIPSLILDDVNWEWIAHLQIAQKEPGKLTLYIKLKDGFDSVVVCNQIVKRQVDLWCELFDVEVVFCDELKRKKSGKSSFFYFD</sequence>
<name>A0A6M8SQ61_9NEIS</name>
<gene>
    <name evidence="1" type="ORF">HQN60_09190</name>
</gene>
<dbReference type="PANTHER" id="PTHR36932:SF1">
    <property type="entry name" value="CAPSULAR POLYSACCHARIDE BIOSYNTHESIS PROTEIN"/>
    <property type="match status" value="1"/>
</dbReference>
<evidence type="ECO:0000313" key="1">
    <source>
        <dbReference type="EMBL" id="QKJ66861.1"/>
    </source>
</evidence>
<accession>A0A6M8SQ61</accession>
<protein>
    <submittedName>
        <fullName evidence="1">Uncharacterized protein</fullName>
    </submittedName>
</protein>
<dbReference type="Proteomes" id="UP000504844">
    <property type="component" value="Chromosome"/>
</dbReference>
<dbReference type="InterPro" id="IPR042099">
    <property type="entry name" value="ANL_N_sf"/>
</dbReference>
<dbReference type="SUPFAM" id="SSF56801">
    <property type="entry name" value="Acetyl-CoA synthetase-like"/>
    <property type="match status" value="1"/>
</dbReference>
<evidence type="ECO:0000313" key="2">
    <source>
        <dbReference type="Proteomes" id="UP000504844"/>
    </source>
</evidence>
<reference evidence="1 2" key="1">
    <citation type="submission" date="2020-05" db="EMBL/GenBank/DDBJ databases">
        <title>Complete genome sequence of Deefgea sp. D17.</title>
        <authorList>
            <person name="Bae J.-W."/>
            <person name="Han J.E."/>
        </authorList>
    </citation>
    <scope>NUCLEOTIDE SEQUENCE [LARGE SCALE GENOMIC DNA]</scope>
    <source>
        <strain evidence="1 2">D17</strain>
    </source>
</reference>
<proteinExistence type="predicted"/>
<dbReference type="KEGG" id="dee:HQN60_09190"/>
<dbReference type="InterPro" id="IPR053158">
    <property type="entry name" value="CapK_Type1_Caps_Biosynth"/>
</dbReference>
<dbReference type="RefSeq" id="WP_173533364.1">
    <property type="nucleotide sequence ID" value="NZ_CP054143.1"/>
</dbReference>